<dbReference type="PANTHER" id="PTHR16442">
    <property type="entry name" value="RING FINGER PROTEIN 17"/>
    <property type="match status" value="1"/>
</dbReference>
<proteinExistence type="predicted"/>
<dbReference type="SMART" id="SM00333">
    <property type="entry name" value="TUDOR"/>
    <property type="match status" value="1"/>
</dbReference>
<accession>A0AAW1NGS5</accession>
<dbReference type="PANTHER" id="PTHR16442:SF1">
    <property type="entry name" value="RING FINGER PROTEIN 17"/>
    <property type="match status" value="1"/>
</dbReference>
<dbReference type="SUPFAM" id="SSF63748">
    <property type="entry name" value="Tudor/PWWP/MBT"/>
    <property type="match status" value="1"/>
</dbReference>
<dbReference type="Proteomes" id="UP001458880">
    <property type="component" value="Unassembled WGS sequence"/>
</dbReference>
<dbReference type="FunFam" id="2.30.30.140:FF:000018">
    <property type="entry name" value="Serine/threonine-protein kinase 31"/>
    <property type="match status" value="1"/>
</dbReference>
<dbReference type="InterPro" id="IPR002999">
    <property type="entry name" value="Tudor"/>
</dbReference>
<reference evidence="2 3" key="1">
    <citation type="journal article" date="2024" name="BMC Genomics">
        <title>De novo assembly and annotation of Popillia japonica's genome with initial clues to its potential as an invasive pest.</title>
        <authorList>
            <person name="Cucini C."/>
            <person name="Boschi S."/>
            <person name="Funari R."/>
            <person name="Cardaioli E."/>
            <person name="Iannotti N."/>
            <person name="Marturano G."/>
            <person name="Paoli F."/>
            <person name="Bruttini M."/>
            <person name="Carapelli A."/>
            <person name="Frati F."/>
            <person name="Nardi F."/>
        </authorList>
    </citation>
    <scope>NUCLEOTIDE SEQUENCE [LARGE SCALE GENOMIC DNA]</scope>
    <source>
        <strain evidence="2">DMR45628</strain>
    </source>
</reference>
<evidence type="ECO:0000313" key="3">
    <source>
        <dbReference type="Proteomes" id="UP001458880"/>
    </source>
</evidence>
<evidence type="ECO:0000313" key="2">
    <source>
        <dbReference type="EMBL" id="KAK9758430.1"/>
    </source>
</evidence>
<dbReference type="InterPro" id="IPR035437">
    <property type="entry name" value="SNase_OB-fold_sf"/>
</dbReference>
<keyword evidence="3" id="KW-1185">Reference proteome</keyword>
<evidence type="ECO:0000259" key="1">
    <source>
        <dbReference type="PROSITE" id="PS50304"/>
    </source>
</evidence>
<dbReference type="Gene3D" id="2.30.30.140">
    <property type="match status" value="1"/>
</dbReference>
<dbReference type="AlphaFoldDB" id="A0AAW1NGS5"/>
<gene>
    <name evidence="2" type="ORF">QE152_g680</name>
</gene>
<feature type="domain" description="Tudor" evidence="1">
    <location>
        <begin position="299"/>
        <end position="361"/>
    </location>
</feature>
<sequence length="550" mass="63412">MSYFFVFFTKIRRLLQKTPKPATPDNTVELLISKKIKNAIAKLQMLEKDLLTQMQKIRNQDKISLTTVQEQLIVNIRSVSNLINVSKQATDSRCSPKKLNIHLLKKQLEGVGNTPCYFLQNDKENADLEFLFEDTLIEDLQHSARLNFTESNPYSLVTRQELPPDYEDDETISIAKSVLSSASSLIDSIDSRSVREKAVPRKAAKSDHVEKWLQSTTPSGLNQQQHQQGKRLFPIKDIRDQHVEMPTFQKGDRETVKVTHLMSPECFYVQLGRMSGPLMRLSKTIDKHIRSKSVIIVQAPDINDLYLVKYMSDGQTHWCRGRVVEYLPEQKMYNVYFIDYGNTATVKREEIAMIPPDLKRLIPFAVKCKFFDLYPAKGGVWDSKAVYTMAKIIANNELLMIITEVSPDCLEVDLLTTDCDTSLRDALKFLGYGIPYCKYPTDLDNIKKQLKNTETLKLYANNDQFKKEESLDVIISYAINPYNIYINLKNSRNDLIKLHENMDNFYRDNKKGYIYSPREDMVVAVLYSDTISSSWRRGIITQSTEGRPLF</sequence>
<dbReference type="EMBL" id="JASPKY010000003">
    <property type="protein sequence ID" value="KAK9758430.1"/>
    <property type="molecule type" value="Genomic_DNA"/>
</dbReference>
<dbReference type="PROSITE" id="PS50304">
    <property type="entry name" value="TUDOR"/>
    <property type="match status" value="1"/>
</dbReference>
<dbReference type="GO" id="GO:0005737">
    <property type="term" value="C:cytoplasm"/>
    <property type="evidence" value="ECO:0007669"/>
    <property type="project" value="UniProtKB-ARBA"/>
</dbReference>
<dbReference type="Pfam" id="PF00567">
    <property type="entry name" value="TUDOR"/>
    <property type="match status" value="2"/>
</dbReference>
<name>A0AAW1NGS5_POPJA</name>
<dbReference type="Gene3D" id="2.40.50.90">
    <property type="match status" value="1"/>
</dbReference>
<comment type="caution">
    <text evidence="2">The sequence shown here is derived from an EMBL/GenBank/DDBJ whole genome shotgun (WGS) entry which is preliminary data.</text>
</comment>
<organism evidence="2 3">
    <name type="scientific">Popillia japonica</name>
    <name type="common">Japanese beetle</name>
    <dbReference type="NCBI Taxonomy" id="7064"/>
    <lineage>
        <taxon>Eukaryota</taxon>
        <taxon>Metazoa</taxon>
        <taxon>Ecdysozoa</taxon>
        <taxon>Arthropoda</taxon>
        <taxon>Hexapoda</taxon>
        <taxon>Insecta</taxon>
        <taxon>Pterygota</taxon>
        <taxon>Neoptera</taxon>
        <taxon>Endopterygota</taxon>
        <taxon>Coleoptera</taxon>
        <taxon>Polyphaga</taxon>
        <taxon>Scarabaeiformia</taxon>
        <taxon>Scarabaeidae</taxon>
        <taxon>Rutelinae</taxon>
        <taxon>Popillia</taxon>
    </lineage>
</organism>
<protein>
    <submittedName>
        <fullName evidence="2">Tudor domain</fullName>
    </submittedName>
</protein>